<keyword evidence="2" id="KW-1185">Reference proteome</keyword>
<dbReference type="EMBL" id="BGPR01018641">
    <property type="protein sequence ID" value="GBN79718.1"/>
    <property type="molecule type" value="Genomic_DNA"/>
</dbReference>
<sequence>MCNKYSACSVIAGLLHITVGVFLFLASSCLKLLSWVCSLSENGSFGRPEAVLGDKGTFGRPEAVLGDNGAFGRPEAVLGDKGTFGRPEAVLGDNGKDYQETGRMVTLDKYHTKIFQNALEGRPLDLELPNLAGYLCLLDNRRSP</sequence>
<protein>
    <submittedName>
        <fullName evidence="1">Uncharacterized protein</fullName>
    </submittedName>
</protein>
<evidence type="ECO:0000313" key="1">
    <source>
        <dbReference type="EMBL" id="GBN79718.1"/>
    </source>
</evidence>
<dbReference type="Proteomes" id="UP000499080">
    <property type="component" value="Unassembled WGS sequence"/>
</dbReference>
<name>A0A4Y2RVA6_ARAVE</name>
<proteinExistence type="predicted"/>
<evidence type="ECO:0000313" key="2">
    <source>
        <dbReference type="Proteomes" id="UP000499080"/>
    </source>
</evidence>
<dbReference type="PROSITE" id="PS51257">
    <property type="entry name" value="PROKAR_LIPOPROTEIN"/>
    <property type="match status" value="1"/>
</dbReference>
<gene>
    <name evidence="1" type="ORF">AVEN_23245_1</name>
</gene>
<dbReference type="AlphaFoldDB" id="A0A4Y2RVA6"/>
<organism evidence="1 2">
    <name type="scientific">Araneus ventricosus</name>
    <name type="common">Orbweaver spider</name>
    <name type="synonym">Epeira ventricosa</name>
    <dbReference type="NCBI Taxonomy" id="182803"/>
    <lineage>
        <taxon>Eukaryota</taxon>
        <taxon>Metazoa</taxon>
        <taxon>Ecdysozoa</taxon>
        <taxon>Arthropoda</taxon>
        <taxon>Chelicerata</taxon>
        <taxon>Arachnida</taxon>
        <taxon>Araneae</taxon>
        <taxon>Araneomorphae</taxon>
        <taxon>Entelegynae</taxon>
        <taxon>Araneoidea</taxon>
        <taxon>Araneidae</taxon>
        <taxon>Araneus</taxon>
    </lineage>
</organism>
<reference evidence="1 2" key="1">
    <citation type="journal article" date="2019" name="Sci. Rep.">
        <title>Orb-weaving spider Araneus ventricosus genome elucidates the spidroin gene catalogue.</title>
        <authorList>
            <person name="Kono N."/>
            <person name="Nakamura H."/>
            <person name="Ohtoshi R."/>
            <person name="Moran D.A.P."/>
            <person name="Shinohara A."/>
            <person name="Yoshida Y."/>
            <person name="Fujiwara M."/>
            <person name="Mori M."/>
            <person name="Tomita M."/>
            <person name="Arakawa K."/>
        </authorList>
    </citation>
    <scope>NUCLEOTIDE SEQUENCE [LARGE SCALE GENOMIC DNA]</scope>
</reference>
<accession>A0A4Y2RVA6</accession>
<comment type="caution">
    <text evidence="1">The sequence shown here is derived from an EMBL/GenBank/DDBJ whole genome shotgun (WGS) entry which is preliminary data.</text>
</comment>